<reference evidence="4" key="1">
    <citation type="submission" date="2016-06" db="UniProtKB">
        <authorList>
            <consortium name="WormBaseParasite"/>
        </authorList>
    </citation>
    <scope>IDENTIFICATION</scope>
</reference>
<evidence type="ECO:0000313" key="4">
    <source>
        <dbReference type="WBParaSite" id="TCNE_0000287501-mRNA-1"/>
    </source>
</evidence>
<dbReference type="PANTHER" id="PTHR31967:SF24">
    <property type="entry name" value="NUCLEOTIDE-DIPHOSPHO-SUGAR TRANSFERASE DOMAIN-CONTAINING PROTEIN"/>
    <property type="match status" value="1"/>
</dbReference>
<dbReference type="PANTHER" id="PTHR31967">
    <property type="entry name" value="GROUNDHOG (HEDGEHOG-LIKE FAMILY)-RELATED"/>
    <property type="match status" value="1"/>
</dbReference>
<proteinExistence type="predicted"/>
<evidence type="ECO:0000313" key="3">
    <source>
        <dbReference type="Proteomes" id="UP000050794"/>
    </source>
</evidence>
<evidence type="ECO:0000259" key="1">
    <source>
        <dbReference type="Pfam" id="PF03407"/>
    </source>
</evidence>
<feature type="domain" description="Nucleotide-diphospho-sugar transferase" evidence="1">
    <location>
        <begin position="121"/>
        <end position="231"/>
    </location>
</feature>
<sequence length="242" mass="28009">MLAKVALCLPAVNNKRVSHFRGAVRRAERLLVPAFLLYLAYQCVIPNNLLAIVEVEKSALKYIRENYERVSISSIRLAPGYSQFIHRLNAIGKPPNIQFLNKNIVEEVLNHICNLRVMDGAIERLAFVTFDKEAARHINEHYPFIPILLYENPLLQVGVVNEVQSENAASRQFASYQMMFIFRINLVRTILHENISFWSTQSDSIWRANLFDLGYDFKDGEFDIYFDTTGNDEVLFFININF</sequence>
<reference evidence="2 3" key="2">
    <citation type="submission" date="2018-11" db="EMBL/GenBank/DDBJ databases">
        <authorList>
            <consortium name="Pathogen Informatics"/>
        </authorList>
    </citation>
    <scope>NUCLEOTIDE SEQUENCE [LARGE SCALE GENOMIC DNA]</scope>
</reference>
<dbReference type="EMBL" id="UYWY01003194">
    <property type="protein sequence ID" value="VDM28592.1"/>
    <property type="molecule type" value="Genomic_DNA"/>
</dbReference>
<dbReference type="Pfam" id="PF03407">
    <property type="entry name" value="Nucleotid_trans"/>
    <property type="match status" value="1"/>
</dbReference>
<name>A0A183U305_TOXCA</name>
<evidence type="ECO:0000313" key="2">
    <source>
        <dbReference type="EMBL" id="VDM28592.1"/>
    </source>
</evidence>
<dbReference type="Proteomes" id="UP000050794">
    <property type="component" value="Unassembled WGS sequence"/>
</dbReference>
<gene>
    <name evidence="2" type="ORF">TCNE_LOCUS2875</name>
</gene>
<dbReference type="AlphaFoldDB" id="A0A183U305"/>
<dbReference type="InterPro" id="IPR005069">
    <property type="entry name" value="Nucl-diP-sugar_transferase"/>
</dbReference>
<keyword evidence="3" id="KW-1185">Reference proteome</keyword>
<organism evidence="3 4">
    <name type="scientific">Toxocara canis</name>
    <name type="common">Canine roundworm</name>
    <dbReference type="NCBI Taxonomy" id="6265"/>
    <lineage>
        <taxon>Eukaryota</taxon>
        <taxon>Metazoa</taxon>
        <taxon>Ecdysozoa</taxon>
        <taxon>Nematoda</taxon>
        <taxon>Chromadorea</taxon>
        <taxon>Rhabditida</taxon>
        <taxon>Spirurina</taxon>
        <taxon>Ascaridomorpha</taxon>
        <taxon>Ascaridoidea</taxon>
        <taxon>Toxocaridae</taxon>
        <taxon>Toxocara</taxon>
    </lineage>
</organism>
<dbReference type="WBParaSite" id="TCNE_0000287501-mRNA-1">
    <property type="protein sequence ID" value="TCNE_0000287501-mRNA-1"/>
    <property type="gene ID" value="TCNE_0000287501"/>
</dbReference>
<accession>A0A183U305</accession>
<protein>
    <submittedName>
        <fullName evidence="4">Nucleotid_trans domain-containing protein</fullName>
    </submittedName>
</protein>